<evidence type="ECO:0000259" key="1">
    <source>
        <dbReference type="SMART" id="SM00333"/>
    </source>
</evidence>
<dbReference type="Proteomes" id="UP000001307">
    <property type="component" value="Unassembled WGS sequence"/>
</dbReference>
<dbReference type="OrthoDB" id="6433034at2759"/>
<dbReference type="PANTHER" id="PTHR22948:SF76">
    <property type="entry name" value="FI20010P1-RELATED"/>
    <property type="match status" value="1"/>
</dbReference>
<organism evidence="2">
    <name type="scientific">Oikopleura dioica</name>
    <name type="common">Tunicate</name>
    <dbReference type="NCBI Taxonomy" id="34765"/>
    <lineage>
        <taxon>Eukaryota</taxon>
        <taxon>Metazoa</taxon>
        <taxon>Chordata</taxon>
        <taxon>Tunicata</taxon>
        <taxon>Appendicularia</taxon>
        <taxon>Copelata</taxon>
        <taxon>Oikopleuridae</taxon>
        <taxon>Oikopleura</taxon>
    </lineage>
</organism>
<accession>E4XER5</accession>
<dbReference type="EMBL" id="FN653042">
    <property type="protein sequence ID" value="CBY19562.1"/>
    <property type="molecule type" value="Genomic_DNA"/>
</dbReference>
<evidence type="ECO:0000313" key="2">
    <source>
        <dbReference type="EMBL" id="CBY19562.1"/>
    </source>
</evidence>
<sequence length="989" mass="112922">MVVPPTEESLVCLRLGEQQLCLKEVSKHDDYVELRGIPLSKQNEFEDIHQILNTKLGATNNILQQFFVGDHVAAKMGKRWCRAVVEEIFPFRDLTYEFSCKYQVRFLDLGSHEILLDEFVAELPKEVFNIPALFVSVQIPLCDRSSNVDALVGKYITLNIISVRNSYCGNNIVYEGTCDFDKYCDYQISPEIYDKYQEVKTQQRSIEDLEINGQMLKVKIENHTIDDRFYLSLDDEVDEFHRFKAELAESCESAPPVTSLSGNAHNFIVGANIPFFGWVRCRVVEKITLQNAEVELLDHSDQSRRINLDQMVKLPNKFIEMKKRTIACKLLNPDLRVDRLRVVTKLSEGEFTAKFVNEFEQGVFSAEIFSEGKLLNDTMRMEMDFTGRKSVYASEPISVGALLDVQVIRAHVARTFAIRKKTKEHYRLRDTFHDEFEAYRSRAIDMPCNREFEVGDAVATMTPEGYMRGEIERVLDDGHTIQVHCVDTALSLMQAEHLVHALPKPFVTKFPAQAIYCTTFGYYDEKKEDFVDHILKQFVVTHGTNNLSAKVIATSVMNGKKILIVDLFSLSESLFGAYRSFGVGYDTPVYPMFDDPIFTFTSWMASDSLKKGMEIAVTMCSVSEVYGEKVVNIKPDTDGDELKSALNRCVEKAADGPDNPHHIGVIITRNGPYRVQTASKKALFCVDEGFTVKSGERIVIPTQELLKIPAQSTAVTLCDTDHFNEYEWAKFRRFCTERHRVVAKVEGQKNGLPVIRIDLRKYGFHMKPLSQEKDLIGMPFWHECQARDQKKILQPEWSNSPNESFVNKCMLLYIDSRNGHIHVRHKNTEEVFLVLQDEMEKTYFPARHNDYQPPKIDIGDIVAVKLHSLQLWYRGIIMQKLSHDVFITAYKVMLLDAGGIVYIPACSIKVLTPSLRRTPQLAMTYDFGDDLKTFNTAQVLQIKAMFAAEDCTLQIGANLYTVDVSSSQFELPLCELLQSLKTSQNASQN</sequence>
<feature type="domain" description="Tudor" evidence="1">
    <location>
        <begin position="854"/>
        <end position="916"/>
    </location>
</feature>
<dbReference type="CDD" id="cd20379">
    <property type="entry name" value="Tudor_dTUD-like"/>
    <property type="match status" value="2"/>
</dbReference>
<dbReference type="AlphaFoldDB" id="E4XER5"/>
<reference evidence="2" key="1">
    <citation type="journal article" date="2010" name="Science">
        <title>Plasticity of animal genome architecture unmasked by rapid evolution of a pelagic tunicate.</title>
        <authorList>
            <person name="Denoeud F."/>
            <person name="Henriet S."/>
            <person name="Mungpakdee S."/>
            <person name="Aury J.M."/>
            <person name="Da Silva C."/>
            <person name="Brinkmann H."/>
            <person name="Mikhaleva J."/>
            <person name="Olsen L.C."/>
            <person name="Jubin C."/>
            <person name="Canestro C."/>
            <person name="Bouquet J.M."/>
            <person name="Danks G."/>
            <person name="Poulain J."/>
            <person name="Campsteijn C."/>
            <person name="Adamski M."/>
            <person name="Cross I."/>
            <person name="Yadetie F."/>
            <person name="Muffato M."/>
            <person name="Louis A."/>
            <person name="Butcher S."/>
            <person name="Tsagkogeorga G."/>
            <person name="Konrad A."/>
            <person name="Singh S."/>
            <person name="Jensen M.F."/>
            <person name="Cong E.H."/>
            <person name="Eikeseth-Otteraa H."/>
            <person name="Noel B."/>
            <person name="Anthouard V."/>
            <person name="Porcel B.M."/>
            <person name="Kachouri-Lafond R."/>
            <person name="Nishino A."/>
            <person name="Ugolini M."/>
            <person name="Chourrout P."/>
            <person name="Nishida H."/>
            <person name="Aasland R."/>
            <person name="Huzurbazar S."/>
            <person name="Westhof E."/>
            <person name="Delsuc F."/>
            <person name="Lehrach H."/>
            <person name="Reinhardt R."/>
            <person name="Weissenbach J."/>
            <person name="Roy S.W."/>
            <person name="Artiguenave F."/>
            <person name="Postlethwait J.H."/>
            <person name="Manak J.R."/>
            <person name="Thompson E.M."/>
            <person name="Jaillon O."/>
            <person name="Du Pasquier L."/>
            <person name="Boudinot P."/>
            <person name="Liberles D.A."/>
            <person name="Volff J.N."/>
            <person name="Philippe H."/>
            <person name="Lenhard B."/>
            <person name="Roest Crollius H."/>
            <person name="Wincker P."/>
            <person name="Chourrout D."/>
        </authorList>
    </citation>
    <scope>NUCLEOTIDE SEQUENCE [LARGE SCALE GENOMIC DNA]</scope>
</reference>
<keyword evidence="3" id="KW-1185">Reference proteome</keyword>
<dbReference type="Gene3D" id="2.40.50.90">
    <property type="match status" value="1"/>
</dbReference>
<feature type="domain" description="Tudor" evidence="1">
    <location>
        <begin position="64"/>
        <end position="128"/>
    </location>
</feature>
<dbReference type="SUPFAM" id="SSF63748">
    <property type="entry name" value="Tudor/PWWP/MBT"/>
    <property type="match status" value="2"/>
</dbReference>
<dbReference type="Gene3D" id="2.30.30.140">
    <property type="match status" value="3"/>
</dbReference>
<dbReference type="PANTHER" id="PTHR22948">
    <property type="entry name" value="TUDOR DOMAIN CONTAINING PROTEIN"/>
    <property type="match status" value="1"/>
</dbReference>
<dbReference type="Pfam" id="PF00567">
    <property type="entry name" value="TUDOR"/>
    <property type="match status" value="1"/>
</dbReference>
<dbReference type="InParanoid" id="E4XER5"/>
<feature type="domain" description="Tudor" evidence="1">
    <location>
        <begin position="450"/>
        <end position="507"/>
    </location>
</feature>
<dbReference type="InterPro" id="IPR035437">
    <property type="entry name" value="SNase_OB-fold_sf"/>
</dbReference>
<gene>
    <name evidence="2" type="ORF">GSOID_T00008709001</name>
</gene>
<dbReference type="InterPro" id="IPR050621">
    <property type="entry name" value="Tudor_domain_containing"/>
</dbReference>
<name>E4XER5_OIKDI</name>
<proteinExistence type="predicted"/>
<dbReference type="InterPro" id="IPR002999">
    <property type="entry name" value="Tudor"/>
</dbReference>
<evidence type="ECO:0000313" key="3">
    <source>
        <dbReference type="Proteomes" id="UP000001307"/>
    </source>
</evidence>
<protein>
    <recommendedName>
        <fullName evidence="1">Tudor domain-containing protein</fullName>
    </recommendedName>
</protein>
<dbReference type="SMART" id="SM00333">
    <property type="entry name" value="TUDOR"/>
    <property type="match status" value="3"/>
</dbReference>